<reference evidence="24 25" key="2">
    <citation type="journal article" date="2021" name="J. Hered.">
        <title>Feather Gene Expression Elucidates the Developmental Basis of Plumage Iridescence in African Starlings.</title>
        <authorList>
            <person name="Rubenstein D.R."/>
            <person name="Corvelo A."/>
            <person name="MacManes M.D."/>
            <person name="Maia R."/>
            <person name="Narzisi G."/>
            <person name="Rousaki A."/>
            <person name="Vandenabeele P."/>
            <person name="Shawkey M.D."/>
            <person name="Solomon J."/>
        </authorList>
    </citation>
    <scope>NUCLEOTIDE SEQUENCE [LARGE SCALE GENOMIC DNA]</scope>
    <source>
        <strain evidence="24">SS15</strain>
    </source>
</reference>
<keyword evidence="14" id="KW-0449">Lipoprotein</keyword>
<keyword evidence="13 19" id="KW-0807">Transducer</keyword>
<evidence type="ECO:0000256" key="9">
    <source>
        <dbReference type="ARBA" id="ARBA00023139"/>
    </source>
</evidence>
<evidence type="ECO:0000256" key="14">
    <source>
        <dbReference type="ARBA" id="ARBA00023288"/>
    </source>
</evidence>
<keyword evidence="9" id="KW-0564">Palmitate</keyword>
<feature type="region of interest" description="Disordered" evidence="20">
    <location>
        <begin position="475"/>
        <end position="497"/>
    </location>
</feature>
<reference evidence="23" key="1">
    <citation type="submission" date="2020-10" db="EMBL/GenBank/DDBJ databases">
        <title>Feather gene expression reveals the developmental basis of iridescence in African starlings.</title>
        <authorList>
            <person name="Rubenstein D.R."/>
        </authorList>
    </citation>
    <scope>NUCLEOTIDE SEQUENCE</scope>
    <source>
        <strain evidence="23">SS15</strain>
        <tissue evidence="23">Liver</tissue>
    </source>
</reference>
<dbReference type="GO" id="GO:0005886">
    <property type="term" value="C:plasma membrane"/>
    <property type="evidence" value="ECO:0007669"/>
    <property type="project" value="UniProtKB-SubCell"/>
</dbReference>
<dbReference type="InterPro" id="IPR001671">
    <property type="entry name" value="Melcrt_ACTH_rcpt"/>
</dbReference>
<keyword evidence="11 19" id="KW-0675">Receptor</keyword>
<keyword evidence="10" id="KW-1015">Disulfide bond</keyword>
<reference evidence="24" key="3">
    <citation type="submission" date="2022-01" db="EMBL/GenBank/DDBJ databases">
        <authorList>
            <person name="Rubenstein D.R."/>
        </authorList>
    </citation>
    <scope>NUCLEOTIDE SEQUENCE</scope>
    <source>
        <strain evidence="24">SS15</strain>
        <tissue evidence="24">Liver</tissue>
    </source>
</reference>
<feature type="transmembrane region" description="Helical" evidence="21">
    <location>
        <begin position="1298"/>
        <end position="1320"/>
    </location>
</feature>
<keyword evidence="4 19" id="KW-0812">Transmembrane</keyword>
<accession>A0A835NYZ4</accession>
<dbReference type="PANTHER" id="PTHR22750">
    <property type="entry name" value="G-PROTEIN COUPLED RECEPTOR"/>
    <property type="match status" value="1"/>
</dbReference>
<feature type="compositionally biased region" description="Basic and acidic residues" evidence="20">
    <location>
        <begin position="1556"/>
        <end position="1579"/>
    </location>
</feature>
<keyword evidence="7 19" id="KW-0297">G-protein coupled receptor</keyword>
<keyword evidence="3" id="KW-1003">Cell membrane</keyword>
<evidence type="ECO:0000256" key="8">
    <source>
        <dbReference type="ARBA" id="ARBA00023136"/>
    </source>
</evidence>
<comment type="function">
    <text evidence="17">Hormone receptor primarily expressed in adrenal cortex that plays a key role in regulating adrenocortical function. Upon corticotropin (ACTH) binding, facilitates the release of adrenal glucocorticoids, including cortisol and corticosterone. In addition, MC2R is required for fetal and neonatal adrenal gland development. Mechanistically, activates adenylate cyclase (cAMP), the MAPK cascade as well as the cAMP-dependent protein kinase A pathway leading to steroidogenic factor 1/NR5A1-mediated transcriptional activation.</text>
</comment>
<evidence type="ECO:0000256" key="21">
    <source>
        <dbReference type="SAM" id="Phobius"/>
    </source>
</evidence>
<evidence type="ECO:0000256" key="17">
    <source>
        <dbReference type="ARBA" id="ARBA00058340"/>
    </source>
</evidence>
<keyword evidence="12" id="KW-0325">Glycoprotein</keyword>
<evidence type="ECO:0000313" key="23">
    <source>
        <dbReference type="EMBL" id="KAG0123830.1"/>
    </source>
</evidence>
<dbReference type="InterPro" id="IPR001168">
    <property type="entry name" value="ACTH_rcpt"/>
</dbReference>
<evidence type="ECO:0000256" key="18">
    <source>
        <dbReference type="ARBA" id="ARBA00065360"/>
    </source>
</evidence>
<dbReference type="GO" id="GO:0004978">
    <property type="term" value="F:corticotropin receptor activity"/>
    <property type="evidence" value="ECO:0007669"/>
    <property type="project" value="InterPro"/>
</dbReference>
<keyword evidence="25" id="KW-1185">Reference proteome</keyword>
<evidence type="ECO:0000256" key="1">
    <source>
        <dbReference type="ARBA" id="ARBA00004651"/>
    </source>
</evidence>
<feature type="compositionally biased region" description="Basic and acidic residues" evidence="20">
    <location>
        <begin position="1608"/>
        <end position="1635"/>
    </location>
</feature>
<comment type="subunit">
    <text evidence="18">Homodimer. Interacts with corticotropin (ACTH). Interacts with MRAP; this interaction targets MC2R to the plasma membrane. Interacts with MRAP2; competing with MRAP for binding to MC2R and impairing the binding of corticotropin (ACTH).</text>
</comment>
<feature type="region of interest" description="Disordered" evidence="20">
    <location>
        <begin position="1556"/>
        <end position="1585"/>
    </location>
</feature>
<evidence type="ECO:0000256" key="11">
    <source>
        <dbReference type="ARBA" id="ARBA00023170"/>
    </source>
</evidence>
<dbReference type="PRINTS" id="PR00520">
    <property type="entry name" value="ACTROPHINR"/>
</dbReference>
<evidence type="ECO:0000256" key="5">
    <source>
        <dbReference type="ARBA" id="ARBA00022843"/>
    </source>
</evidence>
<dbReference type="EMBL" id="JADDUC020000001">
    <property type="protein sequence ID" value="KAI1243264.1"/>
    <property type="molecule type" value="Genomic_DNA"/>
</dbReference>
<name>A0A835NYZ4_9PASS</name>
<dbReference type="PRINTS" id="PR00534">
    <property type="entry name" value="MCRFAMILY"/>
</dbReference>
<dbReference type="SUPFAM" id="SSF81321">
    <property type="entry name" value="Family A G protein-coupled receptor-like"/>
    <property type="match status" value="1"/>
</dbReference>
<sequence>MDSLTRQGVELCFSATDNKASCDIPLLLPSYPRRWHSHKEKYCSEGVPKEGIFANIVFFEEKKIAYVQKGHMMGLQTASRRIPFLVCSVLGVPRVFFWRYHFYMVQDLTIQSRAKLKQLKKTDRNFTEKIKQEQMSKINAVRLLFRKIRIYSRGHIKLPSEFQTSSSCHPVAWEAMTQPSSDHFLSSSRALPNYSLATGKARFIADKYKEIQNALYLCKVQRSKLFKSETRNGNSQGTSIVTEENGKAHIYDFKKDIIILYNLRRHKRVSFPHPFYYGAITCTLFYNVVKGLMSDGVVNSKKKKMQETLTLKKLISQQRLYEEMTQRHPIVILPVIHPWFDFGKPFRRFFLLFKAKFKIFYGRTMSIYFDTTWHKPIRVQRLDWQKSYVIHLVTPEMEKSSFIPFFCYSDIPQKLGAWQSDWHRELLHKESSEEEKSMRIIQAKVVERRKDKKSGGIKKNCYKASDEIQAALNSRKAKRKRGMHYPQEPSRNAHNMVSSWGTTDSIQRGKGIMTALKPSSLAVLGIPGDGCYFTYPPIYTNSRILNLAIYNRIATGEGQRQQTIMLEVQIPNDSLALIDFDQNIEISSFGKHLDLVCPPKTSTEPAFRLVRAPQRVPRNKLLLYAASTPECREILTGVLNQGRGKRKRKGYTISHFVLLYSADKLNGAHTYASITNWIQIQLKMQQSNKAELMSHSSSDEDVIIVAIVTTEYYETFEEANIALGQVFPSVSTAVPDKDTQTSSGKPKRNLTSFKAKAEYQQLAADSCLILLESEIPEKQLNILVYFFREAKVHTCRIHSYFQNVVPASHWLTQKESGGDKTLSVKRNNLINNSLLSWIYMADLNSITLLTFSAQISEHERYTEQTIKGSELEQPRCSDDTELLQNSCRERRHPDTPLTLPRFSSSSAGGLRASLTLHISAFTDETSSDTWLMEREEQQLDFVFLVRRLHIYLKTIKFCIILWKTPNTIQPKGWLHMSPKITGMLRGPACVPPSNELNFAFIYGQYPRGGGNKYIVYLQKCTSLEGNMTLSLQHQAPEELTDFLLDVIPIRIWAWCPAMYTMYRGRAQTHLVAGGLGVQTQITVVTPQSEQEGSLVNLLQLIGFRANEQNGRKYINQETVNKVHASVFAFPMTATTKINHSKSGKHHLELAFVSFGPPAKSLLVRLRASSASITPACHLTDNIKCQEKFQTFQLSLKIAPDEGESLDQKKNDLINSLAISDMLGSLYKTLENIFIILCKMGYLTRHGDFEKKLDDAMDSMFILSLLGSIFSLLAIAADRYITIFYALRYHTIMTLRRALVILAIIWAFCAGSSIAIALFSYEAATVIPFTILFPLMMFFILCLYVHMFLLARSHAKKIASLPSSTVHHRTNTKGAITLTIFLGVFLCCWAPFVLHILLARFCPHNPYCACYMSIFHVNGTLIMCNAIINPMIFAFRSPELRSTFKKMFYCSRGVFTEGFVCVAQENQGHKKAHHTEASLGSQAGSIATKANIRETTPKETHIERLAIATNYLFEGLPHFVATKGVDQGVDHRVAHNENEVHVEVRHEANTVEVLRAGDHQDEMKEEWSPANNEDAKKHSQSDGSFHAGSLTDRVVARQSSDFLHVSTSQEEHMDVQGDHEEQHGKKHSDETNDHRAHFGVSPTNSISYSGLLDDQLLFLRKREALELKALTPRGPAMEAPLMIRLLLYPDPWLSYINPAPSDPLSQFIPGPLQGRINFALDHHTRLLSLPPASAEAGISLKS</sequence>
<feature type="domain" description="G-protein coupled receptors family 1 profile" evidence="22">
    <location>
        <begin position="1212"/>
        <end position="1432"/>
    </location>
</feature>
<organism evidence="23">
    <name type="scientific">Lamprotornis superbus</name>
    <dbReference type="NCBI Taxonomy" id="245042"/>
    <lineage>
        <taxon>Eukaryota</taxon>
        <taxon>Metazoa</taxon>
        <taxon>Chordata</taxon>
        <taxon>Craniata</taxon>
        <taxon>Vertebrata</taxon>
        <taxon>Euteleostomi</taxon>
        <taxon>Archelosauria</taxon>
        <taxon>Archosauria</taxon>
        <taxon>Dinosauria</taxon>
        <taxon>Saurischia</taxon>
        <taxon>Theropoda</taxon>
        <taxon>Coelurosauria</taxon>
        <taxon>Aves</taxon>
        <taxon>Neognathae</taxon>
        <taxon>Neoaves</taxon>
        <taxon>Telluraves</taxon>
        <taxon>Australaves</taxon>
        <taxon>Passeriformes</taxon>
        <taxon>Sturnidae</taxon>
        <taxon>Lamprotornis</taxon>
    </lineage>
</organism>
<keyword evidence="8 21" id="KW-0472">Membrane</keyword>
<dbReference type="InterPro" id="IPR000276">
    <property type="entry name" value="GPCR_Rhodpsn"/>
</dbReference>
<evidence type="ECO:0000256" key="2">
    <source>
        <dbReference type="ARBA" id="ARBA00017113"/>
    </source>
</evidence>
<dbReference type="CDD" id="cd15350">
    <property type="entry name" value="7tmA_MC2R_ACTH_R"/>
    <property type="match status" value="1"/>
</dbReference>
<dbReference type="EMBL" id="JADDUC010000026">
    <property type="protein sequence ID" value="KAG0123830.1"/>
    <property type="molecule type" value="Genomic_DNA"/>
</dbReference>
<comment type="subcellular location">
    <subcellularLocation>
        <location evidence="1">Cell membrane</location>
        <topology evidence="1">Multi-pass membrane protein</topology>
    </subcellularLocation>
</comment>
<feature type="transmembrane region" description="Helical" evidence="21">
    <location>
        <begin position="1413"/>
        <end position="1434"/>
    </location>
</feature>
<dbReference type="PRINTS" id="PR00237">
    <property type="entry name" value="GPCRRHODOPSN"/>
</dbReference>
<evidence type="ECO:0000256" key="20">
    <source>
        <dbReference type="SAM" id="MobiDB-lite"/>
    </source>
</evidence>
<comment type="caution">
    <text evidence="23">The sequence shown here is derived from an EMBL/GenBank/DDBJ whole genome shotgun (WGS) entry which is preliminary data.</text>
</comment>
<dbReference type="Pfam" id="PF00001">
    <property type="entry name" value="7tm_1"/>
    <property type="match status" value="1"/>
</dbReference>
<keyword evidence="6 21" id="KW-1133">Transmembrane helix</keyword>
<evidence type="ECO:0000256" key="13">
    <source>
        <dbReference type="ARBA" id="ARBA00023224"/>
    </source>
</evidence>
<feature type="transmembrane region" description="Helical" evidence="21">
    <location>
        <begin position="1259"/>
        <end position="1286"/>
    </location>
</feature>
<keyword evidence="5" id="KW-0832">Ubl conjugation</keyword>
<gene>
    <name evidence="24" type="ORF">IHE44_0000855</name>
    <name evidence="23" type="ORF">IHE44_006977</name>
</gene>
<feature type="region of interest" description="Disordered" evidence="20">
    <location>
        <begin position="1605"/>
        <end position="1640"/>
    </location>
</feature>
<proteinExistence type="inferred from homology"/>
<dbReference type="PROSITE" id="PS50262">
    <property type="entry name" value="G_PROTEIN_RECEP_F1_2"/>
    <property type="match status" value="1"/>
</dbReference>
<comment type="similarity">
    <text evidence="19">Belongs to the G-protein coupled receptor 1 family.</text>
</comment>
<evidence type="ECO:0000256" key="15">
    <source>
        <dbReference type="ARBA" id="ARBA00031493"/>
    </source>
</evidence>
<dbReference type="Gene3D" id="1.20.1070.10">
    <property type="entry name" value="Rhodopsin 7-helix transmembrane proteins"/>
    <property type="match status" value="1"/>
</dbReference>
<protein>
    <recommendedName>
        <fullName evidence="2">Adrenocorticotropic hormone receptor</fullName>
    </recommendedName>
    <alternativeName>
        <fullName evidence="16">Adrenocorticotropin receptor</fullName>
    </alternativeName>
    <alternativeName>
        <fullName evidence="15">Melanocortin receptor 2</fullName>
    </alternativeName>
</protein>
<dbReference type="Proteomes" id="UP000618051">
    <property type="component" value="Unassembled WGS sequence"/>
</dbReference>
<evidence type="ECO:0000256" key="4">
    <source>
        <dbReference type="ARBA" id="ARBA00022692"/>
    </source>
</evidence>
<feature type="transmembrane region" description="Helical" evidence="21">
    <location>
        <begin position="1371"/>
        <end position="1393"/>
    </location>
</feature>
<evidence type="ECO:0000256" key="6">
    <source>
        <dbReference type="ARBA" id="ARBA00022989"/>
    </source>
</evidence>
<evidence type="ECO:0000256" key="7">
    <source>
        <dbReference type="ARBA" id="ARBA00023040"/>
    </source>
</evidence>
<feature type="transmembrane region" description="Helical" evidence="21">
    <location>
        <begin position="1326"/>
        <end position="1350"/>
    </location>
</feature>
<evidence type="ECO:0000256" key="16">
    <source>
        <dbReference type="ARBA" id="ARBA00031897"/>
    </source>
</evidence>
<evidence type="ECO:0000259" key="22">
    <source>
        <dbReference type="PROSITE" id="PS50262"/>
    </source>
</evidence>
<evidence type="ECO:0000313" key="24">
    <source>
        <dbReference type="EMBL" id="KAI1243264.1"/>
    </source>
</evidence>
<evidence type="ECO:0000256" key="19">
    <source>
        <dbReference type="RuleBase" id="RU000688"/>
    </source>
</evidence>
<evidence type="ECO:0000313" key="25">
    <source>
        <dbReference type="Proteomes" id="UP000618051"/>
    </source>
</evidence>
<dbReference type="PROSITE" id="PS00237">
    <property type="entry name" value="G_PROTEIN_RECEP_F1_1"/>
    <property type="match status" value="1"/>
</dbReference>
<evidence type="ECO:0000256" key="3">
    <source>
        <dbReference type="ARBA" id="ARBA00022475"/>
    </source>
</evidence>
<dbReference type="InterPro" id="IPR017452">
    <property type="entry name" value="GPCR_Rhodpsn_7TM"/>
</dbReference>
<evidence type="ECO:0000256" key="10">
    <source>
        <dbReference type="ARBA" id="ARBA00023157"/>
    </source>
</evidence>
<evidence type="ECO:0000256" key="12">
    <source>
        <dbReference type="ARBA" id="ARBA00023180"/>
    </source>
</evidence>